<dbReference type="SUPFAM" id="SSF158791">
    <property type="entry name" value="MgtE N-terminal domain-like"/>
    <property type="match status" value="1"/>
</dbReference>
<dbReference type="GO" id="GO:0015095">
    <property type="term" value="F:magnesium ion transmembrane transporter activity"/>
    <property type="evidence" value="ECO:0007669"/>
    <property type="project" value="InterPro"/>
</dbReference>
<comment type="subcellular location">
    <subcellularLocation>
        <location evidence="1">Membrane</location>
        <topology evidence="1">Multi-pass membrane protein</topology>
    </subcellularLocation>
</comment>
<gene>
    <name evidence="11" type="ORF">EI77_01522</name>
</gene>
<dbReference type="PANTHER" id="PTHR43773">
    <property type="entry name" value="MAGNESIUM TRANSPORTER MGTE"/>
    <property type="match status" value="1"/>
</dbReference>
<accession>A0A4R7S6I6</accession>
<dbReference type="PROSITE" id="PS51371">
    <property type="entry name" value="CBS"/>
    <property type="match status" value="2"/>
</dbReference>
<feature type="transmembrane region" description="Helical" evidence="9">
    <location>
        <begin position="247"/>
        <end position="265"/>
    </location>
</feature>
<keyword evidence="4 9" id="KW-0812">Transmembrane</keyword>
<comment type="caution">
    <text evidence="11">The sequence shown here is derived from an EMBL/GenBank/DDBJ whole genome shotgun (WGS) entry which is preliminary data.</text>
</comment>
<dbReference type="SUPFAM" id="SSF161093">
    <property type="entry name" value="MgtE membrane domain-like"/>
    <property type="match status" value="1"/>
</dbReference>
<comment type="similarity">
    <text evidence="2">Belongs to the SLC41A transporter family.</text>
</comment>
<dbReference type="Gene3D" id="1.25.60.10">
    <property type="entry name" value="MgtE N-terminal domain-like"/>
    <property type="match status" value="1"/>
</dbReference>
<protein>
    <submittedName>
        <fullName evidence="11">Magnesium transporter</fullName>
    </submittedName>
</protein>
<dbReference type="Gene3D" id="3.10.580.10">
    <property type="entry name" value="CBS-domain"/>
    <property type="match status" value="1"/>
</dbReference>
<dbReference type="Proteomes" id="UP000295662">
    <property type="component" value="Unassembled WGS sequence"/>
</dbReference>
<dbReference type="InterPro" id="IPR006669">
    <property type="entry name" value="MgtE_transporter"/>
</dbReference>
<evidence type="ECO:0000256" key="4">
    <source>
        <dbReference type="ARBA" id="ARBA00022692"/>
    </source>
</evidence>
<evidence type="ECO:0000256" key="2">
    <source>
        <dbReference type="ARBA" id="ARBA00009749"/>
    </source>
</evidence>
<dbReference type="InterPro" id="IPR036739">
    <property type="entry name" value="SLC41_membr_dom_sf"/>
</dbReference>
<feature type="transmembrane region" description="Helical" evidence="9">
    <location>
        <begin position="271"/>
        <end position="298"/>
    </location>
</feature>
<evidence type="ECO:0000256" key="3">
    <source>
        <dbReference type="ARBA" id="ARBA00022448"/>
    </source>
</evidence>
<evidence type="ECO:0000256" key="6">
    <source>
        <dbReference type="ARBA" id="ARBA00022989"/>
    </source>
</evidence>
<evidence type="ECO:0000313" key="12">
    <source>
        <dbReference type="Proteomes" id="UP000295662"/>
    </source>
</evidence>
<proteinExistence type="inferred from homology"/>
<keyword evidence="7 9" id="KW-0472">Membrane</keyword>
<sequence length="413" mass="44827">MLDSRSTSVYCLSMTLEADANLLEDVRERAPYDAADLLETLPAPAGVRVLEALNPMVAQQVLHEMTDEHRCAIIAAAPIEKARQWMRNREYPEDSVGWLMEPPVAVFRPSMTVRGTIEALRKLTKRAFITYGYVTDESNKLLGVLVFRDLMLGKPESLLSEVMYTTIFALRPDMELTEAMQKTVNRHLPVYPVCDAEGRLLGLVRGQNLFEARAIEISAQAGTMMGVNDEERLSTPVMHSLKFRHPWLQINLVTAFLAAGVVGYFESTLDRLVLLAAFLPVLAGQSGNTGCQALAVALRGMTLGDLKDGDERRLVIKEGTLGLLNGMLVGLTAGIAMFIYARMLGNPSAIMLGIVVLLSMIASCIVSGLCGALIPLALRKLGADPATASSIFLTTATDVVSMGVFLGLATILV</sequence>
<dbReference type="Gene3D" id="1.10.357.20">
    <property type="entry name" value="SLC41 divalent cation transporters, integral membrane domain"/>
    <property type="match status" value="1"/>
</dbReference>
<keyword evidence="8" id="KW-0129">CBS domain</keyword>
<evidence type="ECO:0000313" key="11">
    <source>
        <dbReference type="EMBL" id="TDU73055.1"/>
    </source>
</evidence>
<evidence type="ECO:0000256" key="1">
    <source>
        <dbReference type="ARBA" id="ARBA00004141"/>
    </source>
</evidence>
<feature type="domain" description="CBS" evidence="10">
    <location>
        <begin position="100"/>
        <end position="161"/>
    </location>
</feature>
<name>A0A4R7S6I6_9BACT</name>
<keyword evidence="12" id="KW-1185">Reference proteome</keyword>
<feature type="transmembrane region" description="Helical" evidence="9">
    <location>
        <begin position="319"/>
        <end position="343"/>
    </location>
</feature>
<feature type="domain" description="CBS" evidence="10">
    <location>
        <begin position="163"/>
        <end position="219"/>
    </location>
</feature>
<dbReference type="InterPro" id="IPR046342">
    <property type="entry name" value="CBS_dom_sf"/>
</dbReference>
<evidence type="ECO:0000256" key="5">
    <source>
        <dbReference type="ARBA" id="ARBA00022842"/>
    </source>
</evidence>
<dbReference type="AlphaFoldDB" id="A0A4R7S6I6"/>
<feature type="transmembrane region" description="Helical" evidence="9">
    <location>
        <begin position="390"/>
        <end position="412"/>
    </location>
</feature>
<evidence type="ECO:0000256" key="8">
    <source>
        <dbReference type="PROSITE-ProRule" id="PRU00703"/>
    </source>
</evidence>
<dbReference type="Pfam" id="PF00571">
    <property type="entry name" value="CBS"/>
    <property type="match status" value="2"/>
</dbReference>
<evidence type="ECO:0000256" key="7">
    <source>
        <dbReference type="ARBA" id="ARBA00023136"/>
    </source>
</evidence>
<feature type="transmembrane region" description="Helical" evidence="9">
    <location>
        <begin position="349"/>
        <end position="378"/>
    </location>
</feature>
<dbReference type="PANTHER" id="PTHR43773:SF1">
    <property type="entry name" value="MAGNESIUM TRANSPORTER MGTE"/>
    <property type="match status" value="1"/>
</dbReference>
<evidence type="ECO:0000259" key="10">
    <source>
        <dbReference type="PROSITE" id="PS51371"/>
    </source>
</evidence>
<reference evidence="11 12" key="1">
    <citation type="submission" date="2019-03" db="EMBL/GenBank/DDBJ databases">
        <title>Genomic Encyclopedia of Archaeal and Bacterial Type Strains, Phase II (KMG-II): from individual species to whole genera.</title>
        <authorList>
            <person name="Goeker M."/>
        </authorList>
    </citation>
    <scope>NUCLEOTIDE SEQUENCE [LARGE SCALE GENOMIC DNA]</scope>
    <source>
        <strain evidence="11 12">ATCC 25309</strain>
    </source>
</reference>
<dbReference type="Pfam" id="PF03448">
    <property type="entry name" value="MgtE_N"/>
    <property type="match status" value="1"/>
</dbReference>
<keyword evidence="6 9" id="KW-1133">Transmembrane helix</keyword>
<dbReference type="EMBL" id="SOCA01000002">
    <property type="protein sequence ID" value="TDU73055.1"/>
    <property type="molecule type" value="Genomic_DNA"/>
</dbReference>
<dbReference type="InterPro" id="IPR000644">
    <property type="entry name" value="CBS_dom"/>
</dbReference>
<dbReference type="SUPFAM" id="SSF54631">
    <property type="entry name" value="CBS-domain pair"/>
    <property type="match status" value="1"/>
</dbReference>
<organism evidence="11 12">
    <name type="scientific">Prosthecobacter fusiformis</name>
    <dbReference type="NCBI Taxonomy" id="48464"/>
    <lineage>
        <taxon>Bacteria</taxon>
        <taxon>Pseudomonadati</taxon>
        <taxon>Verrucomicrobiota</taxon>
        <taxon>Verrucomicrobiia</taxon>
        <taxon>Verrucomicrobiales</taxon>
        <taxon>Verrucomicrobiaceae</taxon>
        <taxon>Prosthecobacter</taxon>
    </lineage>
</organism>
<dbReference type="InterPro" id="IPR038076">
    <property type="entry name" value="MgtE_N_sf"/>
</dbReference>
<dbReference type="InterPro" id="IPR006667">
    <property type="entry name" value="SLC41_membr_dom"/>
</dbReference>
<evidence type="ECO:0000256" key="9">
    <source>
        <dbReference type="SAM" id="Phobius"/>
    </source>
</evidence>
<dbReference type="InterPro" id="IPR006668">
    <property type="entry name" value="Mg_transptr_MgtE_intracell_dom"/>
</dbReference>
<keyword evidence="3" id="KW-0813">Transport</keyword>
<dbReference type="Pfam" id="PF01769">
    <property type="entry name" value="MgtE"/>
    <property type="match status" value="1"/>
</dbReference>
<keyword evidence="5" id="KW-0460">Magnesium</keyword>
<dbReference type="GO" id="GO:0016020">
    <property type="term" value="C:membrane"/>
    <property type="evidence" value="ECO:0007669"/>
    <property type="project" value="UniProtKB-SubCell"/>
</dbReference>